<keyword evidence="4 9" id="KW-0032">Aminotransferase</keyword>
<evidence type="ECO:0000256" key="6">
    <source>
        <dbReference type="ARBA" id="ARBA00022898"/>
    </source>
</evidence>
<dbReference type="InterPro" id="IPR015424">
    <property type="entry name" value="PyrdxlP-dep_Trfase"/>
</dbReference>
<dbReference type="Gramene" id="mRNA:HanXRQr2_Chr07g0281881">
    <property type="protein sequence ID" value="mRNA:HanXRQr2_Chr07g0281881"/>
    <property type="gene ID" value="HanXRQr2_Chr07g0281881"/>
</dbReference>
<keyword evidence="10" id="KW-1185">Reference proteome</keyword>
<gene>
    <name evidence="9" type="ORF">HanXRQr2_Chr07g0281881</name>
</gene>
<comment type="pathway">
    <text evidence="2">Amino-acid biosynthesis; L-histidine biosynthesis; L-histidine from 5-phospho-alpha-D-ribose 1-diphosphate: step 7/9.</text>
</comment>
<evidence type="ECO:0000256" key="3">
    <source>
        <dbReference type="ARBA" id="ARBA00012748"/>
    </source>
</evidence>
<dbReference type="PANTHER" id="PTHR42885">
    <property type="entry name" value="HISTIDINOL-PHOSPHATE AMINOTRANSFERASE-RELATED"/>
    <property type="match status" value="1"/>
</dbReference>
<evidence type="ECO:0000313" key="10">
    <source>
        <dbReference type="Proteomes" id="UP000215914"/>
    </source>
</evidence>
<dbReference type="GO" id="GO:0030170">
    <property type="term" value="F:pyridoxal phosphate binding"/>
    <property type="evidence" value="ECO:0007669"/>
    <property type="project" value="InterPro"/>
</dbReference>
<sequence length="97" mass="11252">MDFSLDVQKITEVIEREKPKIIFLTSPNNPDRSVINDDVLLKILDLPNLVVLDEAYIEFSGLESKMGWVKKHENLIVLQTFSKRTCTFLQFPLILFV</sequence>
<organism evidence="9 10">
    <name type="scientific">Helianthus annuus</name>
    <name type="common">Common sunflower</name>
    <dbReference type="NCBI Taxonomy" id="4232"/>
    <lineage>
        <taxon>Eukaryota</taxon>
        <taxon>Viridiplantae</taxon>
        <taxon>Streptophyta</taxon>
        <taxon>Embryophyta</taxon>
        <taxon>Tracheophyta</taxon>
        <taxon>Spermatophyta</taxon>
        <taxon>Magnoliopsida</taxon>
        <taxon>eudicotyledons</taxon>
        <taxon>Gunneridae</taxon>
        <taxon>Pentapetalae</taxon>
        <taxon>asterids</taxon>
        <taxon>campanulids</taxon>
        <taxon>Asterales</taxon>
        <taxon>Asteraceae</taxon>
        <taxon>Asteroideae</taxon>
        <taxon>Heliantheae alliance</taxon>
        <taxon>Heliantheae</taxon>
        <taxon>Helianthus</taxon>
    </lineage>
</organism>
<dbReference type="EC" id="2.6.1.9" evidence="3"/>
<accession>A0A9K3NET0</accession>
<dbReference type="InterPro" id="IPR015421">
    <property type="entry name" value="PyrdxlP-dep_Trfase_major"/>
</dbReference>
<dbReference type="GO" id="GO:0004400">
    <property type="term" value="F:histidinol-phosphate transaminase activity"/>
    <property type="evidence" value="ECO:0007669"/>
    <property type="project" value="UniProtKB-EC"/>
</dbReference>
<dbReference type="Proteomes" id="UP000215914">
    <property type="component" value="Unassembled WGS sequence"/>
</dbReference>
<keyword evidence="6" id="KW-0663">Pyridoxal phosphate</keyword>
<comment type="caution">
    <text evidence="9">The sequence shown here is derived from an EMBL/GenBank/DDBJ whole genome shotgun (WGS) entry which is preliminary data.</text>
</comment>
<evidence type="ECO:0000256" key="5">
    <source>
        <dbReference type="ARBA" id="ARBA00022679"/>
    </source>
</evidence>
<dbReference type="AlphaFoldDB" id="A0A9K3NET0"/>
<reference evidence="9" key="2">
    <citation type="submission" date="2020-06" db="EMBL/GenBank/DDBJ databases">
        <title>Helianthus annuus Genome sequencing and assembly Release 2.</title>
        <authorList>
            <person name="Gouzy J."/>
            <person name="Langlade N."/>
            <person name="Munos S."/>
        </authorList>
    </citation>
    <scope>NUCLEOTIDE SEQUENCE</scope>
    <source>
        <tissue evidence="9">Leaves</tissue>
    </source>
</reference>
<evidence type="ECO:0000256" key="4">
    <source>
        <dbReference type="ARBA" id="ARBA00022576"/>
    </source>
</evidence>
<dbReference type="InterPro" id="IPR004839">
    <property type="entry name" value="Aminotransferase_I/II_large"/>
</dbReference>
<dbReference type="EMBL" id="MNCJ02000322">
    <property type="protein sequence ID" value="KAF5797541.1"/>
    <property type="molecule type" value="Genomic_DNA"/>
</dbReference>
<evidence type="ECO:0000313" key="9">
    <source>
        <dbReference type="EMBL" id="KAF5797541.1"/>
    </source>
</evidence>
<dbReference type="SUPFAM" id="SSF53383">
    <property type="entry name" value="PLP-dependent transferases"/>
    <property type="match status" value="1"/>
</dbReference>
<evidence type="ECO:0000256" key="1">
    <source>
        <dbReference type="ARBA" id="ARBA00001933"/>
    </source>
</evidence>
<evidence type="ECO:0000256" key="2">
    <source>
        <dbReference type="ARBA" id="ARBA00005011"/>
    </source>
</evidence>
<evidence type="ECO:0000259" key="8">
    <source>
        <dbReference type="Pfam" id="PF00155"/>
    </source>
</evidence>
<reference evidence="9" key="1">
    <citation type="journal article" date="2017" name="Nature">
        <title>The sunflower genome provides insights into oil metabolism, flowering and Asterid evolution.</title>
        <authorList>
            <person name="Badouin H."/>
            <person name="Gouzy J."/>
            <person name="Grassa C.J."/>
            <person name="Murat F."/>
            <person name="Staton S.E."/>
            <person name="Cottret L."/>
            <person name="Lelandais-Briere C."/>
            <person name="Owens G.L."/>
            <person name="Carrere S."/>
            <person name="Mayjonade B."/>
            <person name="Legrand L."/>
            <person name="Gill N."/>
            <person name="Kane N.C."/>
            <person name="Bowers J.E."/>
            <person name="Hubner S."/>
            <person name="Bellec A."/>
            <person name="Berard A."/>
            <person name="Berges H."/>
            <person name="Blanchet N."/>
            <person name="Boniface M.C."/>
            <person name="Brunel D."/>
            <person name="Catrice O."/>
            <person name="Chaidir N."/>
            <person name="Claudel C."/>
            <person name="Donnadieu C."/>
            <person name="Faraut T."/>
            <person name="Fievet G."/>
            <person name="Helmstetter N."/>
            <person name="King M."/>
            <person name="Knapp S.J."/>
            <person name="Lai Z."/>
            <person name="Le Paslier M.C."/>
            <person name="Lippi Y."/>
            <person name="Lorenzon L."/>
            <person name="Mandel J.R."/>
            <person name="Marage G."/>
            <person name="Marchand G."/>
            <person name="Marquand E."/>
            <person name="Bret-Mestries E."/>
            <person name="Morien E."/>
            <person name="Nambeesan S."/>
            <person name="Nguyen T."/>
            <person name="Pegot-Espagnet P."/>
            <person name="Pouilly N."/>
            <person name="Raftis F."/>
            <person name="Sallet E."/>
            <person name="Schiex T."/>
            <person name="Thomas J."/>
            <person name="Vandecasteele C."/>
            <person name="Vares D."/>
            <person name="Vear F."/>
            <person name="Vautrin S."/>
            <person name="Crespi M."/>
            <person name="Mangin B."/>
            <person name="Burke J.M."/>
            <person name="Salse J."/>
            <person name="Munos S."/>
            <person name="Vincourt P."/>
            <person name="Rieseberg L.H."/>
            <person name="Langlade N.B."/>
        </authorList>
    </citation>
    <scope>NUCLEOTIDE SEQUENCE</scope>
    <source>
        <tissue evidence="9">Leaves</tissue>
    </source>
</reference>
<dbReference type="Pfam" id="PF00155">
    <property type="entry name" value="Aminotran_1_2"/>
    <property type="match status" value="1"/>
</dbReference>
<protein>
    <recommendedName>
        <fullName evidence="3">histidinol-phosphate transaminase</fullName>
        <ecNumber evidence="3">2.6.1.9</ecNumber>
    </recommendedName>
</protein>
<comment type="catalytic activity">
    <reaction evidence="7">
        <text>L-histidinol phosphate + 2-oxoglutarate = 3-(imidazol-4-yl)-2-oxopropyl phosphate + L-glutamate</text>
        <dbReference type="Rhea" id="RHEA:23744"/>
        <dbReference type="ChEBI" id="CHEBI:16810"/>
        <dbReference type="ChEBI" id="CHEBI:29985"/>
        <dbReference type="ChEBI" id="CHEBI:57766"/>
        <dbReference type="ChEBI" id="CHEBI:57980"/>
        <dbReference type="EC" id="2.6.1.9"/>
    </reaction>
</comment>
<dbReference type="PANTHER" id="PTHR42885:SF2">
    <property type="entry name" value="HISTIDINOL-PHOSPHATE AMINOTRANSFERASE"/>
    <property type="match status" value="1"/>
</dbReference>
<dbReference type="Gene3D" id="3.40.640.10">
    <property type="entry name" value="Type I PLP-dependent aspartate aminotransferase-like (Major domain)"/>
    <property type="match status" value="1"/>
</dbReference>
<comment type="cofactor">
    <cofactor evidence="1">
        <name>pyridoxal 5'-phosphate</name>
        <dbReference type="ChEBI" id="CHEBI:597326"/>
    </cofactor>
</comment>
<name>A0A9K3NET0_HELAN</name>
<evidence type="ECO:0000256" key="7">
    <source>
        <dbReference type="ARBA" id="ARBA00047481"/>
    </source>
</evidence>
<proteinExistence type="predicted"/>
<keyword evidence="5 9" id="KW-0808">Transferase</keyword>
<feature type="domain" description="Aminotransferase class I/classII large" evidence="8">
    <location>
        <begin position="2"/>
        <end position="84"/>
    </location>
</feature>